<dbReference type="Ensembl" id="ENSOABT00000061345.1">
    <property type="protein sequence ID" value="ENSOABP00000066996.1"/>
    <property type="gene ID" value="ENSOABG00000035482.1"/>
</dbReference>
<keyword evidence="3" id="KW-1185">Reference proteome</keyword>
<evidence type="ECO:0008006" key="4">
    <source>
        <dbReference type="Google" id="ProtNLM"/>
    </source>
</evidence>
<dbReference type="PANTHER" id="PTHR31025:SF27">
    <property type="entry name" value="SI:CH211-193K19.2-RELATED"/>
    <property type="match status" value="1"/>
</dbReference>
<gene>
    <name evidence="2" type="primary">LOC120440537</name>
</gene>
<reference evidence="3" key="1">
    <citation type="submission" date="2020-03" db="EMBL/GenBank/DDBJ databases">
        <title>Evolution of repeat sequences and sex chromosomes of tilapia species revealed by chromosome-level genomes.</title>
        <authorList>
            <person name="Xu L."/>
            <person name="Tao W."/>
            <person name="Wang D."/>
            <person name="Zhou Q."/>
        </authorList>
    </citation>
    <scope>NUCLEOTIDE SEQUENCE [LARGE SCALE GENOMIC DNA]</scope>
    <source>
        <strain evidence="3">Israel</strain>
    </source>
</reference>
<feature type="compositionally biased region" description="Polar residues" evidence="1">
    <location>
        <begin position="186"/>
        <end position="201"/>
    </location>
</feature>
<proteinExistence type="predicted"/>
<reference evidence="2" key="2">
    <citation type="submission" date="2025-08" db="UniProtKB">
        <authorList>
            <consortium name="Ensembl"/>
        </authorList>
    </citation>
    <scope>IDENTIFICATION</scope>
</reference>
<evidence type="ECO:0000313" key="3">
    <source>
        <dbReference type="Proteomes" id="UP000472276"/>
    </source>
</evidence>
<dbReference type="PANTHER" id="PTHR31025">
    <property type="entry name" value="SI:CH211-196P9.1-RELATED"/>
    <property type="match status" value="1"/>
</dbReference>
<protein>
    <recommendedName>
        <fullName evidence="4">PB1 domain-containing protein</fullName>
    </recommendedName>
</protein>
<dbReference type="Proteomes" id="UP000472276">
    <property type="component" value="Unassembled WGS sequence"/>
</dbReference>
<sequence length="383" mass="42661">MRMRSIKPTALIVSCIAHAPRPPDAERSVEKLTSARGVTSLAYLIVRNTSQNKATSPCSEILMHLLNNTCDVYVAVQALCYQREQQVNMMAQPIRLRIILGEDDARKLILPAGISDSIEELCQEVKTNFGVQQDFRLQYQDPDFGNEFVNLTAISEINDKATLKVVYLDSVQLQSFTEDEGVTCQPVRSPTHSFSSSSADTDNTRPVSSSGSSPSTRLSVWPSVFTVPRFSYEAELQLEKANAEFIAGGTHLTPSPKLKSHLLERLAEEIIKFKVYPTDNDLNEVAEALVKQHPCLREQGSFNGCYGWKIGLKYKMANVWTKLRGLGCAEVLVNSLKNKAQDKSQAALNVKKPKRAEVNYCPQYPKGETTDSLEKERIALLSE</sequence>
<evidence type="ECO:0000313" key="2">
    <source>
        <dbReference type="Ensembl" id="ENSOABP00000066996.1"/>
    </source>
</evidence>
<evidence type="ECO:0000256" key="1">
    <source>
        <dbReference type="SAM" id="MobiDB-lite"/>
    </source>
</evidence>
<name>A0AAZ1XFP5_OREAU</name>
<feature type="compositionally biased region" description="Low complexity" evidence="1">
    <location>
        <begin position="204"/>
        <end position="218"/>
    </location>
</feature>
<organism evidence="2 3">
    <name type="scientific">Oreochromis aureus</name>
    <name type="common">Israeli tilapia</name>
    <name type="synonym">Chromis aureus</name>
    <dbReference type="NCBI Taxonomy" id="47969"/>
    <lineage>
        <taxon>Eukaryota</taxon>
        <taxon>Metazoa</taxon>
        <taxon>Chordata</taxon>
        <taxon>Craniata</taxon>
        <taxon>Vertebrata</taxon>
        <taxon>Euteleostomi</taxon>
        <taxon>Actinopterygii</taxon>
        <taxon>Neopterygii</taxon>
        <taxon>Teleostei</taxon>
        <taxon>Neoteleostei</taxon>
        <taxon>Acanthomorphata</taxon>
        <taxon>Ovalentaria</taxon>
        <taxon>Cichlomorphae</taxon>
        <taxon>Cichliformes</taxon>
        <taxon>Cichlidae</taxon>
        <taxon>African cichlids</taxon>
        <taxon>Pseudocrenilabrinae</taxon>
        <taxon>Oreochromini</taxon>
        <taxon>Oreochromis</taxon>
    </lineage>
</organism>
<reference evidence="2" key="3">
    <citation type="submission" date="2025-09" db="UniProtKB">
        <authorList>
            <consortium name="Ensembl"/>
        </authorList>
    </citation>
    <scope>IDENTIFICATION</scope>
</reference>
<feature type="region of interest" description="Disordered" evidence="1">
    <location>
        <begin position="182"/>
        <end position="218"/>
    </location>
</feature>
<dbReference type="AlphaFoldDB" id="A0AAZ1XFP5"/>
<accession>A0AAZ1XFP5</accession>